<name>A0ABT8FY92_9MICO</name>
<comment type="similarity">
    <text evidence="2">Belongs to the UPF0718 family.</text>
</comment>
<feature type="transmembrane region" description="Helical" evidence="7">
    <location>
        <begin position="207"/>
        <end position="225"/>
    </location>
</feature>
<dbReference type="InterPro" id="IPR053166">
    <property type="entry name" value="UPF0718_permease"/>
</dbReference>
<feature type="transmembrane region" description="Helical" evidence="7">
    <location>
        <begin position="112"/>
        <end position="133"/>
    </location>
</feature>
<evidence type="ECO:0000313" key="9">
    <source>
        <dbReference type="Proteomes" id="UP001172738"/>
    </source>
</evidence>
<dbReference type="PANTHER" id="PTHR42775">
    <property type="entry name" value="PERMEASE RV2963-RELATED"/>
    <property type="match status" value="1"/>
</dbReference>
<accession>A0ABT8FY92</accession>
<dbReference type="InterPro" id="IPR005524">
    <property type="entry name" value="DUF318"/>
</dbReference>
<keyword evidence="3" id="KW-1003">Cell membrane</keyword>
<evidence type="ECO:0000256" key="6">
    <source>
        <dbReference type="ARBA" id="ARBA00023136"/>
    </source>
</evidence>
<feature type="transmembrane region" description="Helical" evidence="7">
    <location>
        <begin position="48"/>
        <end position="66"/>
    </location>
</feature>
<gene>
    <name evidence="8" type="ORF">QQX04_02175</name>
</gene>
<dbReference type="Proteomes" id="UP001172738">
    <property type="component" value="Unassembled WGS sequence"/>
</dbReference>
<feature type="transmembrane region" description="Helical" evidence="7">
    <location>
        <begin position="145"/>
        <end position="166"/>
    </location>
</feature>
<feature type="transmembrane region" description="Helical" evidence="7">
    <location>
        <begin position="86"/>
        <end position="106"/>
    </location>
</feature>
<evidence type="ECO:0000256" key="7">
    <source>
        <dbReference type="SAM" id="Phobius"/>
    </source>
</evidence>
<evidence type="ECO:0000256" key="3">
    <source>
        <dbReference type="ARBA" id="ARBA00022475"/>
    </source>
</evidence>
<dbReference type="EMBL" id="JAUHPV010000001">
    <property type="protein sequence ID" value="MDN4471797.1"/>
    <property type="molecule type" value="Genomic_DNA"/>
</dbReference>
<evidence type="ECO:0000256" key="1">
    <source>
        <dbReference type="ARBA" id="ARBA00004651"/>
    </source>
</evidence>
<dbReference type="Pfam" id="PF03773">
    <property type="entry name" value="ArsP_1"/>
    <property type="match status" value="1"/>
</dbReference>
<evidence type="ECO:0000256" key="4">
    <source>
        <dbReference type="ARBA" id="ARBA00022692"/>
    </source>
</evidence>
<dbReference type="PANTHER" id="PTHR42775:SF1">
    <property type="entry name" value="PERMEASE RV2963-RELATED"/>
    <property type="match status" value="1"/>
</dbReference>
<feature type="transmembrane region" description="Helical" evidence="7">
    <location>
        <begin position="301"/>
        <end position="319"/>
    </location>
</feature>
<dbReference type="RefSeq" id="WP_301125793.1">
    <property type="nucleotide sequence ID" value="NZ_JAUHPV010000001.1"/>
</dbReference>
<comment type="caution">
    <text evidence="8">The sequence shown here is derived from an EMBL/GenBank/DDBJ whole genome shotgun (WGS) entry which is preliminary data.</text>
</comment>
<keyword evidence="4 7" id="KW-0812">Transmembrane</keyword>
<keyword evidence="6 7" id="KW-0472">Membrane</keyword>
<keyword evidence="5 7" id="KW-1133">Transmembrane helix</keyword>
<evidence type="ECO:0000313" key="8">
    <source>
        <dbReference type="EMBL" id="MDN4471797.1"/>
    </source>
</evidence>
<feature type="transmembrane region" description="Helical" evidence="7">
    <location>
        <begin position="237"/>
        <end position="258"/>
    </location>
</feature>
<keyword evidence="9" id="KW-1185">Reference proteome</keyword>
<feature type="transmembrane region" description="Helical" evidence="7">
    <location>
        <begin position="264"/>
        <end position="289"/>
    </location>
</feature>
<proteinExistence type="inferred from homology"/>
<comment type="subcellular location">
    <subcellularLocation>
        <location evidence="1">Cell membrane</location>
        <topology evidence="1">Multi-pass membrane protein</topology>
    </subcellularLocation>
</comment>
<protein>
    <submittedName>
        <fullName evidence="8">Permease</fullName>
    </submittedName>
</protein>
<evidence type="ECO:0000256" key="2">
    <source>
        <dbReference type="ARBA" id="ARBA00006386"/>
    </source>
</evidence>
<evidence type="ECO:0000256" key="5">
    <source>
        <dbReference type="ARBA" id="ARBA00022989"/>
    </source>
</evidence>
<organism evidence="8 9">
    <name type="scientific">Demequina zhanjiangensis</name>
    <dbReference type="NCBI Taxonomy" id="3051659"/>
    <lineage>
        <taxon>Bacteria</taxon>
        <taxon>Bacillati</taxon>
        <taxon>Actinomycetota</taxon>
        <taxon>Actinomycetes</taxon>
        <taxon>Micrococcales</taxon>
        <taxon>Demequinaceae</taxon>
        <taxon>Demequina</taxon>
    </lineage>
</organism>
<sequence length="323" mass="33158">MAAAALGATALITVADPAWTRLLTALGLDLDSAAGGAVHFALYESGKILALIAAIVFAVGFLGTWLTPSRVQRLLSGRRRGVGHALAAGLGAITPFCSCSSVPLYVGMTRAGVPVGVGMTFLVSSPLVNEIALAMLASMVGPAIAAAYLVLGLTIAVSTGALMGALGRREERAAPTLLPMATAAPRPTFDDRLRAGVREARTTLRKLWHFVLVAIALGAVVHGWVPTELIAQLGEQWWGVPAAALIGIPLYSATATAVPLLAPLYAAGVPIGTLIAMLMAVVGLSAPELLMLRKVMDRRTLATFVGVVAVGIIGAGYLLNALT</sequence>
<reference evidence="8" key="1">
    <citation type="submission" date="2023-06" db="EMBL/GenBank/DDBJ databases">
        <title>SYSU T00b26.</title>
        <authorList>
            <person name="Gao L."/>
            <person name="Fang B.-Z."/>
            <person name="Li W.-J."/>
        </authorList>
    </citation>
    <scope>NUCLEOTIDE SEQUENCE</scope>
    <source>
        <strain evidence="8">SYSU T00b26</strain>
    </source>
</reference>